<reference evidence="1 2" key="1">
    <citation type="submission" date="2019-08" db="EMBL/GenBank/DDBJ databases">
        <title>Bacillus genomes from the desert of Cuatro Cienegas, Coahuila.</title>
        <authorList>
            <person name="Olmedo-Alvarez G."/>
        </authorList>
    </citation>
    <scope>NUCLEOTIDE SEQUENCE [LARGE SCALE GENOMIC DNA]</scope>
    <source>
        <strain evidence="1 2">CH108_3D</strain>
    </source>
</reference>
<comment type="caution">
    <text evidence="1">The sequence shown here is derived from an EMBL/GenBank/DDBJ whole genome shotgun (WGS) entry which is preliminary data.</text>
</comment>
<accession>A0A5D4RTH7</accession>
<dbReference type="AlphaFoldDB" id="A0A5D4RTH7"/>
<name>A0A5D4RTH7_9BACI</name>
<gene>
    <name evidence="1" type="ORF">FZC83_14345</name>
</gene>
<proteinExistence type="predicted"/>
<organism evidence="1 2">
    <name type="scientific">Rossellomorea marisflavi</name>
    <dbReference type="NCBI Taxonomy" id="189381"/>
    <lineage>
        <taxon>Bacteria</taxon>
        <taxon>Bacillati</taxon>
        <taxon>Bacillota</taxon>
        <taxon>Bacilli</taxon>
        <taxon>Bacillales</taxon>
        <taxon>Bacillaceae</taxon>
        <taxon>Rossellomorea</taxon>
    </lineage>
</organism>
<evidence type="ECO:0000313" key="1">
    <source>
        <dbReference type="EMBL" id="TYS52882.1"/>
    </source>
</evidence>
<sequence length="309" mass="34582">MKRVQGNTGSCQNPTQNDRTILLRWLILIVERVLSVRVDRVNLVLPEKCRESQQLYGFFKGLGVEGKEGIQFSVTPMGAKPALMLRRAEVDRPGIWLEGEGVEPFSYRNAGIPIETSMGGRCSPSLTRSASTVDDGTLTIEEVKDLLGEIVSGIDHIGVNLPVNMLPRKQWEGLKQDLSKGTALYRYPGHEWPFILPTTDVEYQSGQIECHSPRGPKFEWVYDEEAREPVIQLALRTSAERAKVEKLLPGPKAYSIPGLETHFRSVNVRSPWKGIGLRVDVYYADALEADWVTGKWLAEEGGRIHSQKG</sequence>
<dbReference type="RefSeq" id="WP_148985524.1">
    <property type="nucleotide sequence ID" value="NZ_JBNILK010000004.1"/>
</dbReference>
<dbReference type="Proteomes" id="UP000322997">
    <property type="component" value="Unassembled WGS sequence"/>
</dbReference>
<dbReference type="EMBL" id="VTEQ01000004">
    <property type="protein sequence ID" value="TYS52882.1"/>
    <property type="molecule type" value="Genomic_DNA"/>
</dbReference>
<protein>
    <submittedName>
        <fullName evidence="1">Uncharacterized protein</fullName>
    </submittedName>
</protein>
<evidence type="ECO:0000313" key="2">
    <source>
        <dbReference type="Proteomes" id="UP000322997"/>
    </source>
</evidence>